<feature type="compositionally biased region" description="Basic and acidic residues" evidence="1">
    <location>
        <begin position="103"/>
        <end position="124"/>
    </location>
</feature>
<sequence>MPTGICDWATIRAAMKKSEPGPRKLAIKAKQNVPAIHEDDISTQVSDIDIEHDQDQTGGAHNSTEEFPDDSLDRTIARDLVEIDHPTKKSLFVKLPVSQYNNGDRDRARMKTDKPSRGRIEKTRVLSPSKLVNRQSPTKHPSRRVLPPSLKPEHVPINGRRKSKRIRGQLPEIPIPRSPVVKVAQGHPSRTASARQLATGPEKENNSPSETRAETQRRKRPQTAAVGRATASKKQRILR</sequence>
<accession>A0A8K0KY22</accession>
<organism evidence="2 3">
    <name type="scientific">Elsinoe batatas</name>
    <dbReference type="NCBI Taxonomy" id="2601811"/>
    <lineage>
        <taxon>Eukaryota</taxon>
        <taxon>Fungi</taxon>
        <taxon>Dikarya</taxon>
        <taxon>Ascomycota</taxon>
        <taxon>Pezizomycotina</taxon>
        <taxon>Dothideomycetes</taxon>
        <taxon>Dothideomycetidae</taxon>
        <taxon>Myriangiales</taxon>
        <taxon>Elsinoaceae</taxon>
        <taxon>Elsinoe</taxon>
    </lineage>
</organism>
<reference evidence="2" key="1">
    <citation type="submission" date="2021-07" db="EMBL/GenBank/DDBJ databases">
        <title>Elsinoe batatas strain:CRI-CJ2 Genome sequencing and assembly.</title>
        <authorList>
            <person name="Huang L."/>
        </authorList>
    </citation>
    <scope>NUCLEOTIDE SEQUENCE</scope>
    <source>
        <strain evidence="2">CRI-CJ2</strain>
    </source>
</reference>
<dbReference type="OrthoDB" id="74910at2759"/>
<evidence type="ECO:0000313" key="2">
    <source>
        <dbReference type="EMBL" id="KAG8625355.1"/>
    </source>
</evidence>
<feature type="compositionally biased region" description="Basic and acidic residues" evidence="1">
    <location>
        <begin position="201"/>
        <end position="216"/>
    </location>
</feature>
<feature type="compositionally biased region" description="Polar residues" evidence="1">
    <location>
        <begin position="130"/>
        <end position="139"/>
    </location>
</feature>
<dbReference type="Proteomes" id="UP000809789">
    <property type="component" value="Unassembled WGS sequence"/>
</dbReference>
<dbReference type="AlphaFoldDB" id="A0A8K0KY22"/>
<proteinExistence type="predicted"/>
<feature type="region of interest" description="Disordered" evidence="1">
    <location>
        <begin position="96"/>
        <end position="239"/>
    </location>
</feature>
<comment type="caution">
    <text evidence="2">The sequence shown here is derived from an EMBL/GenBank/DDBJ whole genome shotgun (WGS) entry which is preliminary data.</text>
</comment>
<feature type="region of interest" description="Disordered" evidence="1">
    <location>
        <begin position="36"/>
        <end position="72"/>
    </location>
</feature>
<evidence type="ECO:0000256" key="1">
    <source>
        <dbReference type="SAM" id="MobiDB-lite"/>
    </source>
</evidence>
<dbReference type="EMBL" id="JAESVG020000008">
    <property type="protein sequence ID" value="KAG8625355.1"/>
    <property type="molecule type" value="Genomic_DNA"/>
</dbReference>
<protein>
    <submittedName>
        <fullName evidence="2">Uncharacterized protein</fullName>
    </submittedName>
</protein>
<name>A0A8K0KY22_9PEZI</name>
<evidence type="ECO:0000313" key="3">
    <source>
        <dbReference type="Proteomes" id="UP000809789"/>
    </source>
</evidence>
<keyword evidence="3" id="KW-1185">Reference proteome</keyword>
<gene>
    <name evidence="2" type="ORF">KVT40_007106</name>
</gene>